<dbReference type="EMBL" id="BT082186">
    <property type="protein sequence ID" value="ACQ57893.1"/>
    <property type="molecule type" value="mRNA"/>
</dbReference>
<dbReference type="GO" id="GO:0050830">
    <property type="term" value="P:defense response to Gram-positive bacterium"/>
    <property type="evidence" value="ECO:0007669"/>
    <property type="project" value="TreeGrafter"/>
</dbReference>
<evidence type="ECO:0000259" key="4">
    <source>
        <dbReference type="PROSITE" id="PS50050"/>
    </source>
</evidence>
<dbReference type="GO" id="GO:0050829">
    <property type="term" value="P:defense response to Gram-negative bacterium"/>
    <property type="evidence" value="ECO:0007669"/>
    <property type="project" value="TreeGrafter"/>
</dbReference>
<accession>C3KGX1</accession>
<keyword evidence="1" id="KW-1015">Disulfide bond</keyword>
<evidence type="ECO:0000256" key="2">
    <source>
        <dbReference type="SAM" id="MobiDB-lite"/>
    </source>
</evidence>
<dbReference type="GO" id="GO:2000406">
    <property type="term" value="P:positive regulation of T cell migration"/>
    <property type="evidence" value="ECO:0007669"/>
    <property type="project" value="TreeGrafter"/>
</dbReference>
<dbReference type="SUPFAM" id="SSF57586">
    <property type="entry name" value="TNF receptor-like"/>
    <property type="match status" value="3"/>
</dbReference>
<organism evidence="5">
    <name type="scientific">Anoplopoma fimbria</name>
    <name type="common">Sablefish</name>
    <dbReference type="NCBI Taxonomy" id="229290"/>
    <lineage>
        <taxon>Eukaryota</taxon>
        <taxon>Metazoa</taxon>
        <taxon>Chordata</taxon>
        <taxon>Craniata</taxon>
        <taxon>Vertebrata</taxon>
        <taxon>Euteleostomi</taxon>
        <taxon>Actinopterygii</taxon>
        <taxon>Neopterygii</taxon>
        <taxon>Teleostei</taxon>
        <taxon>Neoteleostei</taxon>
        <taxon>Acanthomorphata</taxon>
        <taxon>Eupercaria</taxon>
        <taxon>Perciformes</taxon>
        <taxon>Cottioidei</taxon>
        <taxon>Anoplopomatales</taxon>
        <taxon>Anoplopomatidae</taxon>
        <taxon>Anoplopoma</taxon>
    </lineage>
</organism>
<dbReference type="PROSITE" id="PS50050">
    <property type="entry name" value="TNFR_NGFR_2"/>
    <property type="match status" value="1"/>
</dbReference>
<dbReference type="GO" id="GO:0009897">
    <property type="term" value="C:external side of plasma membrane"/>
    <property type="evidence" value="ECO:0007669"/>
    <property type="project" value="TreeGrafter"/>
</dbReference>
<evidence type="ECO:0000256" key="3">
    <source>
        <dbReference type="SAM" id="SignalP"/>
    </source>
</evidence>
<dbReference type="CDD" id="cd13405">
    <property type="entry name" value="TNFRSF14_teleost"/>
    <property type="match status" value="1"/>
</dbReference>
<dbReference type="GO" id="GO:0046642">
    <property type="term" value="P:negative regulation of alpha-beta T cell proliferation"/>
    <property type="evidence" value="ECO:0007669"/>
    <property type="project" value="TreeGrafter"/>
</dbReference>
<dbReference type="Pfam" id="PF00020">
    <property type="entry name" value="TNFR_c6"/>
    <property type="match status" value="1"/>
</dbReference>
<dbReference type="PANTHER" id="PTHR46838">
    <property type="entry name" value="TUMOR NECROSIS FACTOR RECEPTOR SUPERFAMILY MEMBER 14"/>
    <property type="match status" value="1"/>
</dbReference>
<name>C3KGX1_ANOFI</name>
<reference evidence="5" key="1">
    <citation type="submission" date="2009-05" db="EMBL/GenBank/DDBJ databases">
        <title>Anoplopoma fimbria ESTs and full-length cDNAs.</title>
        <authorList>
            <person name="Messmer A."/>
            <person name="Rondeau E."/>
            <person name="Sanderson D."/>
            <person name="Cooper G."/>
            <person name="Leong J."/>
            <person name="Koop B.F."/>
        </authorList>
    </citation>
    <scope>NUCLEOTIDE SEQUENCE</scope>
    <source>
        <tissue evidence="5">Brain</tissue>
    </source>
</reference>
<keyword evidence="5" id="KW-0675">Receptor</keyword>
<feature type="chain" id="PRO_5002927200" evidence="3">
    <location>
        <begin position="21"/>
        <end position="244"/>
    </location>
</feature>
<evidence type="ECO:0000313" key="5">
    <source>
        <dbReference type="EMBL" id="ACQ57893.1"/>
    </source>
</evidence>
<sequence>MFLTLTVFGFVAMFMTPGLCCSPKEYQTRDGQCCPMCHEGTVVRKDCTRQTGTRCSPCVNGTFMNRPNGLNKCNPCTPCDQGNGLFAKQGCTAATDTVCHVVNGYFCKALMDESGCSSAEKHTQCGPGHRIKAPGTSRTDTVCESCPSGYFSLDGVNCTVWTLCSQTQIKTKEGNMTSDVVCVAASRHHYFPIAALILFTLTVAGLGIKGIKGGLSSIKNEIPRTSDGMASSGSPESKDRGHLG</sequence>
<dbReference type="AlphaFoldDB" id="C3KGX1"/>
<feature type="disulfide bond" evidence="1">
    <location>
        <begin position="58"/>
        <end position="73"/>
    </location>
</feature>
<feature type="domain" description="TNFR-Cys" evidence="4">
    <location>
        <begin position="57"/>
        <end position="99"/>
    </location>
</feature>
<dbReference type="Gene3D" id="2.10.50.10">
    <property type="entry name" value="Tumor Necrosis Factor Receptor, subunit A, domain 2"/>
    <property type="match status" value="3"/>
</dbReference>
<comment type="caution">
    <text evidence="1">Lacks conserved residue(s) required for the propagation of feature annotation.</text>
</comment>
<gene>
    <name evidence="5" type="primary">TNR14</name>
</gene>
<keyword evidence="3" id="KW-0732">Signal</keyword>
<evidence type="ECO:0000256" key="1">
    <source>
        <dbReference type="PROSITE-ProRule" id="PRU00206"/>
    </source>
</evidence>
<proteinExistence type="evidence at transcript level"/>
<dbReference type="SMART" id="SM00208">
    <property type="entry name" value="TNFR"/>
    <property type="match status" value="4"/>
</dbReference>
<dbReference type="PROSITE" id="PS00652">
    <property type="entry name" value="TNFR_NGFR_1"/>
    <property type="match status" value="1"/>
</dbReference>
<dbReference type="PANTHER" id="PTHR46838:SF1">
    <property type="entry name" value="TUMOR NECROSIS FACTOR RECEPTOR SUPERFAMILY MEMBER 14"/>
    <property type="match status" value="1"/>
</dbReference>
<feature type="signal peptide" evidence="3">
    <location>
        <begin position="1"/>
        <end position="20"/>
    </location>
</feature>
<feature type="repeat" description="TNFR-Cys" evidence="1">
    <location>
        <begin position="57"/>
        <end position="99"/>
    </location>
</feature>
<dbReference type="InterPro" id="IPR001368">
    <property type="entry name" value="TNFR/NGFR_Cys_rich_reg"/>
</dbReference>
<protein>
    <submittedName>
        <fullName evidence="5">Tumor necrosis factor receptor superfamily member 14</fullName>
    </submittedName>
</protein>
<feature type="region of interest" description="Disordered" evidence="2">
    <location>
        <begin position="222"/>
        <end position="244"/>
    </location>
</feature>
<dbReference type="GO" id="GO:0002720">
    <property type="term" value="P:positive regulation of cytokine production involved in immune response"/>
    <property type="evidence" value="ECO:0007669"/>
    <property type="project" value="TreeGrafter"/>
</dbReference>
<dbReference type="FunFam" id="2.10.50.10:FF:000007">
    <property type="entry name" value="TNF receptor superfamily member 14"/>
    <property type="match status" value="1"/>
</dbReference>